<organism evidence="2 3">
    <name type="scientific">Dryococelus australis</name>
    <dbReference type="NCBI Taxonomy" id="614101"/>
    <lineage>
        <taxon>Eukaryota</taxon>
        <taxon>Metazoa</taxon>
        <taxon>Ecdysozoa</taxon>
        <taxon>Arthropoda</taxon>
        <taxon>Hexapoda</taxon>
        <taxon>Insecta</taxon>
        <taxon>Pterygota</taxon>
        <taxon>Neoptera</taxon>
        <taxon>Polyneoptera</taxon>
        <taxon>Phasmatodea</taxon>
        <taxon>Verophasmatodea</taxon>
        <taxon>Anareolatae</taxon>
        <taxon>Phasmatidae</taxon>
        <taxon>Eurycanthinae</taxon>
        <taxon>Dryococelus</taxon>
    </lineage>
</organism>
<gene>
    <name evidence="2" type="ORF">PR048_014603</name>
</gene>
<feature type="region of interest" description="Disordered" evidence="1">
    <location>
        <begin position="1"/>
        <end position="24"/>
    </location>
</feature>
<reference evidence="2 3" key="1">
    <citation type="submission" date="2023-02" db="EMBL/GenBank/DDBJ databases">
        <title>LHISI_Scaffold_Assembly.</title>
        <authorList>
            <person name="Stuart O.P."/>
            <person name="Cleave R."/>
            <person name="Magrath M.J.L."/>
            <person name="Mikheyev A.S."/>
        </authorList>
    </citation>
    <scope>NUCLEOTIDE SEQUENCE [LARGE SCALE GENOMIC DNA]</scope>
    <source>
        <strain evidence="2">Daus_M_001</strain>
        <tissue evidence="2">Leg muscle</tissue>
    </source>
</reference>
<name>A0ABQ9HEW2_9NEOP</name>
<keyword evidence="3" id="KW-1185">Reference proteome</keyword>
<dbReference type="Proteomes" id="UP001159363">
    <property type="component" value="Chromosome 4"/>
</dbReference>
<dbReference type="EMBL" id="JARBHB010000005">
    <property type="protein sequence ID" value="KAJ8882789.1"/>
    <property type="molecule type" value="Genomic_DNA"/>
</dbReference>
<protein>
    <submittedName>
        <fullName evidence="2">Uncharacterized protein</fullName>
    </submittedName>
</protein>
<feature type="region of interest" description="Disordered" evidence="1">
    <location>
        <begin position="494"/>
        <end position="513"/>
    </location>
</feature>
<feature type="compositionally biased region" description="Polar residues" evidence="1">
    <location>
        <begin position="501"/>
        <end position="512"/>
    </location>
</feature>
<feature type="region of interest" description="Disordered" evidence="1">
    <location>
        <begin position="364"/>
        <end position="384"/>
    </location>
</feature>
<feature type="compositionally biased region" description="Low complexity" evidence="1">
    <location>
        <begin position="9"/>
        <end position="24"/>
    </location>
</feature>
<sequence length="835" mass="93248">MTKVRVTLQAQSPRQQSPPAAGPSLVHVSRLLRDRGLDVDLDSQLPADREKPFETIGIKMCLSSYSKRAIVSRPLASGSPRVYRPLHHNSLPLPAGVQAGNVTVCLIGCCVLRKFSCWLAAGCERPTSRWLADGLPACCRPVTPSCRPVWRSNSRLERLSHFYSLQYRLFTVNSGHITRLRQWRTGFDSRRGGFPRFTPVGERGRRCCWLKGCLGMPLFPPTITLRHCSVSVSLRPYRLFVFRHKTTKYPSVFESRLFLPILCNELHRGRGGVVGRLLTSHQGKLGSIPGGVASGFSQVGIVPDDAAGRRVFLGIFSFPNTCVPELLHTHLTPPSSALNTSMLRAAQISSPTHPVELGVEHRRNEGAGKREITEKTRRPAESNPVRLDGRRISDIPISTCPWSAVPMTKDTAPSVTLAYIGETAVTKRLDCSLPTKASRVKSPADSLPDFCKWESYPTMPLVDGFSRGSPVSPALALRRCSTLTLFHPHRLSRPRMPRRTPLTNSDIHNSSPMAKMAGLTHPRESISFDEEGGEWFNHYASDKLYFKRVYTLLTFALGSEFIGDTLDDSAPIADVQGNKKRIPYCQMWGNTWATANEQTSEWNPEQQLKTATPRAKGAHRRRGLTCRSVIYWRVSKRRAATVCPTATAVLSFCSDRRRPACHPHKPQPPTPTLHPSEPARLHNASHPLPSLFCEVLEVSHPDCLRMSIVATDLIWRHLPTCVHIGSCSFVDTPHPPELPRVQNASHRFQPYSALLIIDLSPEVHDLVQTPLHLPPSSSELLRLHNANHPLSNQDMSRETWPLPPPLSKATFSEDLRYRTSLKLAKNQFYTPQTQP</sequence>
<accession>A0ABQ9HEW2</accession>
<feature type="region of interest" description="Disordered" evidence="1">
    <location>
        <begin position="660"/>
        <end position="681"/>
    </location>
</feature>
<evidence type="ECO:0000313" key="3">
    <source>
        <dbReference type="Proteomes" id="UP001159363"/>
    </source>
</evidence>
<comment type="caution">
    <text evidence="2">The sequence shown here is derived from an EMBL/GenBank/DDBJ whole genome shotgun (WGS) entry which is preliminary data.</text>
</comment>
<proteinExistence type="predicted"/>
<evidence type="ECO:0000313" key="2">
    <source>
        <dbReference type="EMBL" id="KAJ8882789.1"/>
    </source>
</evidence>
<feature type="compositionally biased region" description="Basic and acidic residues" evidence="1">
    <location>
        <begin position="364"/>
        <end position="380"/>
    </location>
</feature>
<evidence type="ECO:0000256" key="1">
    <source>
        <dbReference type="SAM" id="MobiDB-lite"/>
    </source>
</evidence>